<evidence type="ECO:0000313" key="1">
    <source>
        <dbReference type="EMBL" id="ATD66304.1"/>
    </source>
</evidence>
<reference evidence="2" key="1">
    <citation type="submission" date="2017-09" db="EMBL/GenBank/DDBJ databases">
        <title>Luteimonas liuhanmingii sp.nov., isolated from the intestinal contents of Tibetan Plateau Pika in Yushu, Qinghai Province, China.</title>
        <authorList>
            <person name="Gui Z."/>
        </authorList>
    </citation>
    <scope>NUCLEOTIDE SEQUENCE [LARGE SCALE GENOMIC DNA]</scope>
    <source>
        <strain evidence="2">100111</strain>
    </source>
</reference>
<name>A0A290XAW3_9GAMM</name>
<sequence>MSVNFEVNLQIAQTGLDSISGEGKGGKGESWLVAIAKAMGSILGEKAQKLNDLSEKLNGLTGKDDAQKFSATQTEFQAESQMFNMLSNTISTAIKSIGEGLAANARKQ</sequence>
<organism evidence="1 2">
    <name type="scientific">Luteimonas chenhongjianii</name>
    <dbReference type="NCBI Taxonomy" id="2006110"/>
    <lineage>
        <taxon>Bacteria</taxon>
        <taxon>Pseudomonadati</taxon>
        <taxon>Pseudomonadota</taxon>
        <taxon>Gammaproteobacteria</taxon>
        <taxon>Lysobacterales</taxon>
        <taxon>Lysobacteraceae</taxon>
        <taxon>Luteimonas</taxon>
    </lineage>
</organism>
<protein>
    <submittedName>
        <fullName evidence="1">Uncharacterized protein</fullName>
    </submittedName>
</protein>
<dbReference type="RefSeq" id="WP_096296634.1">
    <property type="nucleotide sequence ID" value="NZ_CP023406.1"/>
</dbReference>
<dbReference type="OrthoDB" id="5975998at2"/>
<proteinExistence type="predicted"/>
<evidence type="ECO:0000313" key="2">
    <source>
        <dbReference type="Proteomes" id="UP000218968"/>
    </source>
</evidence>
<dbReference type="Proteomes" id="UP000218968">
    <property type="component" value="Chromosome"/>
</dbReference>
<dbReference type="AlphaFoldDB" id="A0A290XAW3"/>
<gene>
    <name evidence="1" type="ORF">CNR27_01620</name>
</gene>
<dbReference type="EMBL" id="CP023406">
    <property type="protein sequence ID" value="ATD66304.1"/>
    <property type="molecule type" value="Genomic_DNA"/>
</dbReference>
<accession>A0A290XAW3</accession>
<dbReference type="KEGG" id="lum:CNR27_01620"/>
<keyword evidence="2" id="KW-1185">Reference proteome</keyword>